<organism evidence="2 3">
    <name type="scientific">Agrocybe pediades</name>
    <dbReference type="NCBI Taxonomy" id="84607"/>
    <lineage>
        <taxon>Eukaryota</taxon>
        <taxon>Fungi</taxon>
        <taxon>Dikarya</taxon>
        <taxon>Basidiomycota</taxon>
        <taxon>Agaricomycotina</taxon>
        <taxon>Agaricomycetes</taxon>
        <taxon>Agaricomycetidae</taxon>
        <taxon>Agaricales</taxon>
        <taxon>Agaricineae</taxon>
        <taxon>Strophariaceae</taxon>
        <taxon>Agrocybe</taxon>
    </lineage>
</organism>
<gene>
    <name evidence="2" type="ORF">D9613_003591</name>
</gene>
<proteinExistence type="predicted"/>
<sequence>MREKPPKMRKEWMDRLSVALKEVVDTSSTAIASPAPAISKSNSSGSLAMHSHSPPLQSRVFFLGFDIFDTDAGLDGNDNQHHPQFTRNIKYQGRP</sequence>
<feature type="region of interest" description="Disordered" evidence="1">
    <location>
        <begin position="74"/>
        <end position="95"/>
    </location>
</feature>
<evidence type="ECO:0000256" key="1">
    <source>
        <dbReference type="SAM" id="MobiDB-lite"/>
    </source>
</evidence>
<dbReference type="Proteomes" id="UP000521872">
    <property type="component" value="Unassembled WGS sequence"/>
</dbReference>
<reference evidence="2 3" key="1">
    <citation type="submission" date="2019-12" db="EMBL/GenBank/DDBJ databases">
        <authorList>
            <person name="Floudas D."/>
            <person name="Bentzer J."/>
            <person name="Ahren D."/>
            <person name="Johansson T."/>
            <person name="Persson P."/>
            <person name="Tunlid A."/>
        </authorList>
    </citation>
    <scope>NUCLEOTIDE SEQUENCE [LARGE SCALE GENOMIC DNA]</scope>
    <source>
        <strain evidence="2 3">CBS 102.39</strain>
    </source>
</reference>
<dbReference type="EMBL" id="JAACJL010000057">
    <property type="protein sequence ID" value="KAF4611761.1"/>
    <property type="molecule type" value="Genomic_DNA"/>
</dbReference>
<keyword evidence="3" id="KW-1185">Reference proteome</keyword>
<dbReference type="AlphaFoldDB" id="A0A8H4QJ69"/>
<name>A0A8H4QJ69_9AGAR</name>
<evidence type="ECO:0000313" key="2">
    <source>
        <dbReference type="EMBL" id="KAF4611761.1"/>
    </source>
</evidence>
<protein>
    <submittedName>
        <fullName evidence="2">Uncharacterized protein</fullName>
    </submittedName>
</protein>
<evidence type="ECO:0000313" key="3">
    <source>
        <dbReference type="Proteomes" id="UP000521872"/>
    </source>
</evidence>
<accession>A0A8H4QJ69</accession>
<comment type="caution">
    <text evidence="2">The sequence shown here is derived from an EMBL/GenBank/DDBJ whole genome shotgun (WGS) entry which is preliminary data.</text>
</comment>